<dbReference type="Gene3D" id="3.40.50.150">
    <property type="entry name" value="Vaccinia Virus protein VP39"/>
    <property type="match status" value="1"/>
</dbReference>
<sequence length="283" mass="30725">MSATRSTQSIIKQARQKLAEAGIWDVEADLNCLVDRFIERADPDRAQREFMLAVNERCRRIPLGHITGMVEFDGLPLVVGSGVFIPRPHSAVIHKWLASRHDIPPGGQVLDLCAGTGAIGMAIAKRRPDLRVTCVEHENVPYQYLERNASRLLMQGVRITPKQADIADPASLAQFERTACLVTANPPYVPSTTELLPEWGVHHPQAAIYSGADGLDIARKIIHASRALLVPAGWLVIEHGDSQAEAMRAGLRISGYAAIETIVDPEASDATGASVITIGQQPN</sequence>
<dbReference type="InterPro" id="IPR007848">
    <property type="entry name" value="Small_mtfrase_dom"/>
</dbReference>
<dbReference type="InterPro" id="IPR004556">
    <property type="entry name" value="HemK-like"/>
</dbReference>
<dbReference type="OrthoDB" id="9800643at2"/>
<evidence type="ECO:0000313" key="8">
    <source>
        <dbReference type="Proteomes" id="UP000239469"/>
    </source>
</evidence>
<dbReference type="NCBIfam" id="TIGR00536">
    <property type="entry name" value="hemK_fam"/>
    <property type="match status" value="1"/>
</dbReference>
<dbReference type="GO" id="GO:0032259">
    <property type="term" value="P:methylation"/>
    <property type="evidence" value="ECO:0007669"/>
    <property type="project" value="UniProtKB-KW"/>
</dbReference>
<keyword evidence="3" id="KW-0808">Transferase</keyword>
<dbReference type="RefSeq" id="WP_106077686.1">
    <property type="nucleotide sequence ID" value="NZ_MTBD01000030.1"/>
</dbReference>
<proteinExistence type="predicted"/>
<evidence type="ECO:0000256" key="1">
    <source>
        <dbReference type="ARBA" id="ARBA00012771"/>
    </source>
</evidence>
<comment type="caution">
    <text evidence="7">The sequence shown here is derived from an EMBL/GenBank/DDBJ whole genome shotgun (WGS) entry which is preliminary data.</text>
</comment>
<dbReference type="SUPFAM" id="SSF53335">
    <property type="entry name" value="S-adenosyl-L-methionine-dependent methyltransferases"/>
    <property type="match status" value="1"/>
</dbReference>
<comment type="catalytic activity">
    <reaction evidence="5">
        <text>L-glutaminyl-[peptide chain release factor] + S-adenosyl-L-methionine = N(5)-methyl-L-glutaminyl-[peptide chain release factor] + S-adenosyl-L-homocysteine + H(+)</text>
        <dbReference type="Rhea" id="RHEA:42896"/>
        <dbReference type="Rhea" id="RHEA-COMP:10271"/>
        <dbReference type="Rhea" id="RHEA-COMP:10272"/>
        <dbReference type="ChEBI" id="CHEBI:15378"/>
        <dbReference type="ChEBI" id="CHEBI:30011"/>
        <dbReference type="ChEBI" id="CHEBI:57856"/>
        <dbReference type="ChEBI" id="CHEBI:59789"/>
        <dbReference type="ChEBI" id="CHEBI:61891"/>
        <dbReference type="EC" id="2.1.1.297"/>
    </reaction>
</comment>
<dbReference type="Proteomes" id="UP000239469">
    <property type="component" value="Unassembled WGS sequence"/>
</dbReference>
<dbReference type="PANTHER" id="PTHR18895:SF74">
    <property type="entry name" value="MTRF1L RELEASE FACTOR GLUTAMINE METHYLTRANSFERASE"/>
    <property type="match status" value="1"/>
</dbReference>
<protein>
    <recommendedName>
        <fullName evidence="1">peptide chain release factor N(5)-glutamine methyltransferase</fullName>
        <ecNumber evidence="1">2.1.1.297</ecNumber>
    </recommendedName>
</protein>
<evidence type="ECO:0000256" key="2">
    <source>
        <dbReference type="ARBA" id="ARBA00022603"/>
    </source>
</evidence>
<dbReference type="InterPro" id="IPR050320">
    <property type="entry name" value="N5-glutamine_MTase"/>
</dbReference>
<dbReference type="EC" id="2.1.1.297" evidence="1"/>
<evidence type="ECO:0000256" key="4">
    <source>
        <dbReference type="ARBA" id="ARBA00022691"/>
    </source>
</evidence>
<evidence type="ECO:0000256" key="3">
    <source>
        <dbReference type="ARBA" id="ARBA00022679"/>
    </source>
</evidence>
<name>A0A2S9X1L4_9NEIS</name>
<dbReference type="PANTHER" id="PTHR18895">
    <property type="entry name" value="HEMK METHYLTRANSFERASE"/>
    <property type="match status" value="1"/>
</dbReference>
<dbReference type="AlphaFoldDB" id="A0A2S9X1L4"/>
<evidence type="ECO:0000259" key="6">
    <source>
        <dbReference type="Pfam" id="PF05175"/>
    </source>
</evidence>
<feature type="domain" description="Methyltransferase small" evidence="6">
    <location>
        <begin position="104"/>
        <end position="188"/>
    </location>
</feature>
<dbReference type="GO" id="GO:0102559">
    <property type="term" value="F:peptide chain release factor N(5)-glutamine methyltransferase activity"/>
    <property type="evidence" value="ECO:0007669"/>
    <property type="project" value="UniProtKB-EC"/>
</dbReference>
<keyword evidence="2 7" id="KW-0489">Methyltransferase</keyword>
<gene>
    <name evidence="7" type="ORF">BUE93_17765</name>
</gene>
<evidence type="ECO:0000313" key="7">
    <source>
        <dbReference type="EMBL" id="PRP69612.1"/>
    </source>
</evidence>
<dbReference type="Pfam" id="PF05175">
    <property type="entry name" value="MTS"/>
    <property type="match status" value="1"/>
</dbReference>
<reference evidence="7 8" key="1">
    <citation type="submission" date="2017-01" db="EMBL/GenBank/DDBJ databases">
        <title>New insights into the genetic diversity of Chromobacterium isolated from tropical freshwater lake.</title>
        <authorList>
            <person name="Santos A.B."/>
            <person name="Nascimento A.M."/>
            <person name="Da Silva P.C."/>
        </authorList>
    </citation>
    <scope>NUCLEOTIDE SEQUENCE [LARGE SCALE GENOMIC DNA]</scope>
    <source>
        <strain evidence="7 8">56AF</strain>
    </source>
</reference>
<dbReference type="EMBL" id="MTBD01000030">
    <property type="protein sequence ID" value="PRP69612.1"/>
    <property type="molecule type" value="Genomic_DNA"/>
</dbReference>
<accession>A0A2S9X1L4</accession>
<organism evidence="7 8">
    <name type="scientific">Chromobacterium amazonense</name>
    <dbReference type="NCBI Taxonomy" id="1382803"/>
    <lineage>
        <taxon>Bacteria</taxon>
        <taxon>Pseudomonadati</taxon>
        <taxon>Pseudomonadota</taxon>
        <taxon>Betaproteobacteria</taxon>
        <taxon>Neisseriales</taxon>
        <taxon>Chromobacteriaceae</taxon>
        <taxon>Chromobacterium</taxon>
    </lineage>
</organism>
<dbReference type="InterPro" id="IPR029063">
    <property type="entry name" value="SAM-dependent_MTases_sf"/>
</dbReference>
<keyword evidence="4" id="KW-0949">S-adenosyl-L-methionine</keyword>
<dbReference type="CDD" id="cd02440">
    <property type="entry name" value="AdoMet_MTases"/>
    <property type="match status" value="1"/>
</dbReference>
<evidence type="ECO:0000256" key="5">
    <source>
        <dbReference type="ARBA" id="ARBA00048391"/>
    </source>
</evidence>